<dbReference type="OrthoDB" id="10198at10239"/>
<dbReference type="KEGG" id="vg:37618794"/>
<proteinExistence type="predicted"/>
<dbReference type="GeneID" id="37618794"/>
<reference evidence="1 2" key="1">
    <citation type="submission" date="2013-02" db="EMBL/GenBank/DDBJ databases">
        <authorList>
            <person name="Rao S."/>
            <person name="Carner G.R."/>
            <person name="Winton J.R."/>
        </authorList>
    </citation>
    <scope>NUCLEOTIDE SEQUENCE [LARGE SCALE GENOMIC DNA]</scope>
</reference>
<sequence length="221" mass="24175">MASNSLINLHELAHQLSKLQIKPNVTFATTEDVASVRRALTRHAADPLAHEHTANGPSPATPYYPPPSCTRYRLCAVPAVSHISGGRASHVSMPTRILVDVTPGTIMLQTPTWDFNTADPLTPGGKMFIKIEKGHWHNLDTGAFDLAAYQLLLDVGRRHATSNVTMKWYGGLGPSRSDLRATGYRARVHVTDNMIMFELPGVDSAGEYPDLTAWGTFAVFE</sequence>
<dbReference type="Proteomes" id="UP000232618">
    <property type="component" value="Genome"/>
</dbReference>
<name>W6EJ82_9REOV</name>
<dbReference type="RefSeq" id="YP_009507743.1">
    <property type="nucleotide sequence ID" value="NC_038628.1"/>
</dbReference>
<evidence type="ECO:0000313" key="2">
    <source>
        <dbReference type="Proteomes" id="UP000232618"/>
    </source>
</evidence>
<dbReference type="EMBL" id="KC588385">
    <property type="protein sequence ID" value="AHJ14810.1"/>
    <property type="molecule type" value="Genomic_RNA"/>
</dbReference>
<protein>
    <submittedName>
        <fullName evidence="1">NS3</fullName>
    </submittedName>
</protein>
<organism evidence="1 2">
    <name type="scientific">Green River chinook virus</name>
    <dbReference type="NCBI Taxonomy" id="1382300"/>
    <lineage>
        <taxon>Viruses</taxon>
        <taxon>Riboviria</taxon>
        <taxon>Orthornavirae</taxon>
        <taxon>Duplornaviricota</taxon>
        <taxon>Resentoviricetes</taxon>
        <taxon>Reovirales</taxon>
        <taxon>Spinareoviridae</taxon>
        <taxon>Aquareovirus</taxon>
        <taxon>Aquareovirus oncorhynchi</taxon>
    </lineage>
</organism>
<accession>W6EJ82</accession>
<keyword evidence="2" id="KW-1185">Reference proteome</keyword>
<evidence type="ECO:0000313" key="1">
    <source>
        <dbReference type="EMBL" id="AHJ14810.1"/>
    </source>
</evidence>